<name>A0A085WA61_9BACT</name>
<feature type="compositionally biased region" description="Low complexity" evidence="1">
    <location>
        <begin position="377"/>
        <end position="388"/>
    </location>
</feature>
<evidence type="ECO:0000313" key="2">
    <source>
        <dbReference type="EMBL" id="KFE64574.1"/>
    </source>
</evidence>
<dbReference type="STRING" id="394096.DB31_1592"/>
<dbReference type="OrthoDB" id="5382353at2"/>
<proteinExistence type="predicted"/>
<gene>
    <name evidence="2" type="ORF">DB31_1592</name>
</gene>
<evidence type="ECO:0000313" key="3">
    <source>
        <dbReference type="Proteomes" id="UP000028725"/>
    </source>
</evidence>
<dbReference type="EMBL" id="JMCB01000013">
    <property type="protein sequence ID" value="KFE64574.1"/>
    <property type="molecule type" value="Genomic_DNA"/>
</dbReference>
<dbReference type="RefSeq" id="WP_044193457.1">
    <property type="nucleotide sequence ID" value="NZ_JMCB01000013.1"/>
</dbReference>
<reference evidence="2 3" key="1">
    <citation type="submission" date="2014-04" db="EMBL/GenBank/DDBJ databases">
        <title>Genome assembly of Hyalangium minutum DSM 14724.</title>
        <authorList>
            <person name="Sharma G."/>
            <person name="Subramanian S."/>
        </authorList>
    </citation>
    <scope>NUCLEOTIDE SEQUENCE [LARGE SCALE GENOMIC DNA]</scope>
    <source>
        <strain evidence="2 3">DSM 14724</strain>
    </source>
</reference>
<sequence length="400" mass="43487">MPHPHEPRPLLDALRSGAPLPEFAPEAVEQARTLAKDAAAATSAAVEALPPALAEAILEGAVLAGSTALPEALSRSSVKLLAKAAKKALYRLRSRGVAVAEAPRPEPEPVRVPEPEAWPCLATSITTDGKRGLILVRPLRGGGLEAAQVVFTDELGVLELTLTEATRSSYRKRLKEATEAHYAIEVPREEAAAQLSEAAGLNLRTRTPFPQDLEPTLRHHGVQPATAEFTVPPPEPEDVKGVMEGHTLHETMEIEAWLPPEPEMRKVVQKAEEIANSPLALTPAQREEQTLQAVRALARAYFTPEQRKRYGLRLWWMAKFFERTDRASAARVARSEARRLFHGPEEPFSRFAETLFEKIIRLGELLSPAAEAARGGTSPTPASPAPSSTERRSPGGLILP</sequence>
<feature type="region of interest" description="Disordered" evidence="1">
    <location>
        <begin position="370"/>
        <end position="400"/>
    </location>
</feature>
<evidence type="ECO:0000256" key="1">
    <source>
        <dbReference type="SAM" id="MobiDB-lite"/>
    </source>
</evidence>
<keyword evidence="3" id="KW-1185">Reference proteome</keyword>
<comment type="caution">
    <text evidence="2">The sequence shown here is derived from an EMBL/GenBank/DDBJ whole genome shotgun (WGS) entry which is preliminary data.</text>
</comment>
<dbReference type="PATRIC" id="fig|394096.3.peg.5929"/>
<protein>
    <submittedName>
        <fullName evidence="2">Uncharacterized protein</fullName>
    </submittedName>
</protein>
<dbReference type="Proteomes" id="UP000028725">
    <property type="component" value="Unassembled WGS sequence"/>
</dbReference>
<organism evidence="2 3">
    <name type="scientific">Hyalangium minutum</name>
    <dbReference type="NCBI Taxonomy" id="394096"/>
    <lineage>
        <taxon>Bacteria</taxon>
        <taxon>Pseudomonadati</taxon>
        <taxon>Myxococcota</taxon>
        <taxon>Myxococcia</taxon>
        <taxon>Myxococcales</taxon>
        <taxon>Cystobacterineae</taxon>
        <taxon>Archangiaceae</taxon>
        <taxon>Hyalangium</taxon>
    </lineage>
</organism>
<accession>A0A085WA61</accession>
<dbReference type="AlphaFoldDB" id="A0A085WA61"/>